<keyword evidence="6 9" id="KW-1133">Transmembrane helix</keyword>
<keyword evidence="4" id="KW-1003">Cell membrane</keyword>
<dbReference type="RefSeq" id="WP_007065269.1">
    <property type="nucleotide sequence ID" value="NZ_DS022272.1"/>
</dbReference>
<evidence type="ECO:0000256" key="2">
    <source>
        <dbReference type="ARBA" id="ARBA00005658"/>
    </source>
</evidence>
<feature type="transmembrane region" description="Helical" evidence="9">
    <location>
        <begin position="239"/>
        <end position="261"/>
    </location>
</feature>
<protein>
    <submittedName>
        <fullName evidence="10">Choline/glycine betaine transporter, BCCT family protein</fullName>
    </submittedName>
</protein>
<keyword evidence="7 9" id="KW-0472">Membrane</keyword>
<feature type="transmembrane region" description="Helical" evidence="9">
    <location>
        <begin position="328"/>
        <end position="346"/>
    </location>
</feature>
<evidence type="ECO:0000313" key="11">
    <source>
        <dbReference type="Proteomes" id="UP000004310"/>
    </source>
</evidence>
<name>Q0G2H8_9HYPH</name>
<dbReference type="Pfam" id="PF02028">
    <property type="entry name" value="BCCT"/>
    <property type="match status" value="1"/>
</dbReference>
<keyword evidence="5 9" id="KW-0812">Transmembrane</keyword>
<reference evidence="10 11" key="1">
    <citation type="journal article" date="2010" name="J. Bacteriol.">
        <title>Genome sequence of Fulvimarina pelagi HTCC2506T, a Mn(II)-oxidizing alphaproteobacterium possessing an aerobic anoxygenic photosynthetic gene cluster and Xanthorhodopsin.</title>
        <authorList>
            <person name="Kang I."/>
            <person name="Oh H.M."/>
            <person name="Lim S.I."/>
            <person name="Ferriera S."/>
            <person name="Giovannoni S.J."/>
            <person name="Cho J.C."/>
        </authorList>
    </citation>
    <scope>NUCLEOTIDE SEQUENCE [LARGE SCALE GENOMIC DNA]</scope>
    <source>
        <strain evidence="10 11">HTCC2506</strain>
    </source>
</reference>
<evidence type="ECO:0000256" key="5">
    <source>
        <dbReference type="ARBA" id="ARBA00022692"/>
    </source>
</evidence>
<evidence type="ECO:0000256" key="7">
    <source>
        <dbReference type="ARBA" id="ARBA00023136"/>
    </source>
</evidence>
<dbReference type="GO" id="GO:0022857">
    <property type="term" value="F:transmembrane transporter activity"/>
    <property type="evidence" value="ECO:0007669"/>
    <property type="project" value="InterPro"/>
</dbReference>
<dbReference type="InterPro" id="IPR000060">
    <property type="entry name" value="BCCT_transptr"/>
</dbReference>
<feature type="transmembrane region" description="Helical" evidence="9">
    <location>
        <begin position="154"/>
        <end position="174"/>
    </location>
</feature>
<feature type="transmembrane region" description="Helical" evidence="9">
    <location>
        <begin position="273"/>
        <end position="293"/>
    </location>
</feature>
<keyword evidence="11" id="KW-1185">Reference proteome</keyword>
<feature type="transmembrane region" description="Helical" evidence="9">
    <location>
        <begin position="410"/>
        <end position="429"/>
    </location>
</feature>
<feature type="transmembrane region" description="Helical" evidence="9">
    <location>
        <begin position="358"/>
        <end position="381"/>
    </location>
</feature>
<feature type="region of interest" description="Disordered" evidence="8">
    <location>
        <begin position="523"/>
        <end position="553"/>
    </location>
</feature>
<comment type="caution">
    <text evidence="10">The sequence shown here is derived from an EMBL/GenBank/DDBJ whole genome shotgun (WGS) entry which is preliminary data.</text>
</comment>
<evidence type="ECO:0000256" key="4">
    <source>
        <dbReference type="ARBA" id="ARBA00022475"/>
    </source>
</evidence>
<evidence type="ECO:0000256" key="8">
    <source>
        <dbReference type="SAM" id="MobiDB-lite"/>
    </source>
</evidence>
<proteinExistence type="inferred from homology"/>
<accession>Q0G2H8</accession>
<dbReference type="Proteomes" id="UP000004310">
    <property type="component" value="Unassembled WGS sequence"/>
</dbReference>
<evidence type="ECO:0000256" key="9">
    <source>
        <dbReference type="SAM" id="Phobius"/>
    </source>
</evidence>
<keyword evidence="3" id="KW-0813">Transport</keyword>
<dbReference type="PANTHER" id="PTHR30047">
    <property type="entry name" value="HIGH-AFFINITY CHOLINE TRANSPORT PROTEIN-RELATED"/>
    <property type="match status" value="1"/>
</dbReference>
<dbReference type="AlphaFoldDB" id="Q0G2H8"/>
<dbReference type="NCBIfam" id="TIGR00842">
    <property type="entry name" value="bcct"/>
    <property type="match status" value="1"/>
</dbReference>
<comment type="subcellular location">
    <subcellularLocation>
        <location evidence="1">Cell membrane</location>
        <topology evidence="1">Multi-pass membrane protein</topology>
    </subcellularLocation>
</comment>
<feature type="transmembrane region" description="Helical" evidence="9">
    <location>
        <begin position="62"/>
        <end position="81"/>
    </location>
</feature>
<sequence length="553" mass="60697">MAQSNSVGRVETGPLGPFPHVSVPVFTISAALILGFIIFGAFFTELASSVFPWLQTQIVNKFGWLFIIIVNVALVICFYLAFSRFGDIRLGAQTEKPEYSLFNWVAMLFSAGIGVGLLYWGVAEPLYHFFSPPLEEAETAAAAKEAMVLSFLHWGLHAWAIYAMVGLALAYFHYRHGLPLSIRSALFPLIGTKIYGPLGHTVDILAVFGTMFGIVTTLGLGVIQLNDGMETIFGLPNSAFVQIILIAIITGFAATSVMMGLDDGIRRLSAFNIWLTFVLLAFAVVFGPTLFIFDSFIENTGNYLSQAMYFGSWAEAYSGTDWQVNWTIFYWAWWISWSPFVGIFIARISRGRTIREFILGILFIPCAILFFWFTAFGGVAVELSLNGDPGLIEATKESYGNTIFVLMESYPLTAIVQTLILVMIVVWFVTSSDSGSFVIDMLTAGGHDDPPKIQRLFWASTEGVIAAILLAAGGLNALQAAAVVAGFPFAFVLVLLMWGLVRALGRDKLPLYRNEQFYRNEAEAEAASPSPFVDEKLLKGPPQLLGGRGQPAE</sequence>
<dbReference type="PROSITE" id="PS01303">
    <property type="entry name" value="BCCT"/>
    <property type="match status" value="1"/>
</dbReference>
<feature type="transmembrane region" description="Helical" evidence="9">
    <location>
        <begin position="194"/>
        <end position="219"/>
    </location>
</feature>
<dbReference type="EMBL" id="AATP01000003">
    <property type="protein sequence ID" value="EAU41220.1"/>
    <property type="molecule type" value="Genomic_DNA"/>
</dbReference>
<feature type="transmembrane region" description="Helical" evidence="9">
    <location>
        <begin position="481"/>
        <end position="501"/>
    </location>
</feature>
<dbReference type="HOGENOM" id="CLU_010118_5_0_5"/>
<evidence type="ECO:0000313" key="10">
    <source>
        <dbReference type="EMBL" id="EAU41220.1"/>
    </source>
</evidence>
<evidence type="ECO:0000256" key="6">
    <source>
        <dbReference type="ARBA" id="ARBA00022989"/>
    </source>
</evidence>
<dbReference type="PANTHER" id="PTHR30047:SF7">
    <property type="entry name" value="HIGH-AFFINITY CHOLINE TRANSPORT PROTEIN"/>
    <property type="match status" value="1"/>
</dbReference>
<feature type="transmembrane region" description="Helical" evidence="9">
    <location>
        <begin position="101"/>
        <end position="122"/>
    </location>
</feature>
<dbReference type="InterPro" id="IPR018093">
    <property type="entry name" value="BCCT_CS"/>
</dbReference>
<evidence type="ECO:0000256" key="3">
    <source>
        <dbReference type="ARBA" id="ARBA00022448"/>
    </source>
</evidence>
<comment type="similarity">
    <text evidence="2">Belongs to the BCCT transporter (TC 2.A.15) family.</text>
</comment>
<evidence type="ECO:0000256" key="1">
    <source>
        <dbReference type="ARBA" id="ARBA00004651"/>
    </source>
</evidence>
<organism evidence="10 11">
    <name type="scientific">Fulvimarina pelagi HTCC2506</name>
    <dbReference type="NCBI Taxonomy" id="314231"/>
    <lineage>
        <taxon>Bacteria</taxon>
        <taxon>Pseudomonadati</taxon>
        <taxon>Pseudomonadota</taxon>
        <taxon>Alphaproteobacteria</taxon>
        <taxon>Hyphomicrobiales</taxon>
        <taxon>Aurantimonadaceae</taxon>
        <taxon>Fulvimarina</taxon>
    </lineage>
</organism>
<feature type="transmembrane region" description="Helical" evidence="9">
    <location>
        <begin position="456"/>
        <end position="475"/>
    </location>
</feature>
<dbReference type="GO" id="GO:0005886">
    <property type="term" value="C:plasma membrane"/>
    <property type="evidence" value="ECO:0007669"/>
    <property type="project" value="UniProtKB-SubCell"/>
</dbReference>
<feature type="transmembrane region" description="Helical" evidence="9">
    <location>
        <begin position="21"/>
        <end position="42"/>
    </location>
</feature>
<gene>
    <name evidence="10" type="ORF">FP2506_00595</name>
</gene>
<dbReference type="eggNOG" id="COG1292">
    <property type="taxonomic scope" value="Bacteria"/>
</dbReference>